<accession>A0ABQ4J1C8</accession>
<name>A0ABQ4J1C8_9ACTN</name>
<gene>
    <name evidence="1" type="ORF">Vlu01_46200</name>
</gene>
<dbReference type="EMBL" id="BOPB01000029">
    <property type="protein sequence ID" value="GIJ23996.1"/>
    <property type="molecule type" value="Genomic_DNA"/>
</dbReference>
<evidence type="ECO:0000313" key="2">
    <source>
        <dbReference type="Proteomes" id="UP000643165"/>
    </source>
</evidence>
<keyword evidence="2" id="KW-1185">Reference proteome</keyword>
<evidence type="ECO:0000313" key="1">
    <source>
        <dbReference type="EMBL" id="GIJ23996.1"/>
    </source>
</evidence>
<dbReference type="Proteomes" id="UP000643165">
    <property type="component" value="Unassembled WGS sequence"/>
</dbReference>
<organism evidence="1 2">
    <name type="scientific">Micromonospora lutea</name>
    <dbReference type="NCBI Taxonomy" id="419825"/>
    <lineage>
        <taxon>Bacteria</taxon>
        <taxon>Bacillati</taxon>
        <taxon>Actinomycetota</taxon>
        <taxon>Actinomycetes</taxon>
        <taxon>Micromonosporales</taxon>
        <taxon>Micromonosporaceae</taxon>
        <taxon>Micromonospora</taxon>
    </lineage>
</organism>
<sequence length="58" mass="6284">MPPLAVAVCLALLLGLPVTVVLGFVYGAWWSLAVPVALSVALVYTEHLLRRVRSQQPQ</sequence>
<proteinExistence type="predicted"/>
<comment type="caution">
    <text evidence="1">The sequence shown here is derived from an EMBL/GenBank/DDBJ whole genome shotgun (WGS) entry which is preliminary data.</text>
</comment>
<reference evidence="1 2" key="1">
    <citation type="submission" date="2021-01" db="EMBL/GenBank/DDBJ databases">
        <title>Whole genome shotgun sequence of Verrucosispora lutea NBRC 106530.</title>
        <authorList>
            <person name="Komaki H."/>
            <person name="Tamura T."/>
        </authorList>
    </citation>
    <scope>NUCLEOTIDE SEQUENCE [LARGE SCALE GENOMIC DNA]</scope>
    <source>
        <strain evidence="1 2">NBRC 106530</strain>
    </source>
</reference>
<protein>
    <submittedName>
        <fullName evidence="1">Uncharacterized protein</fullName>
    </submittedName>
</protein>